<keyword evidence="1" id="KW-1133">Transmembrane helix</keyword>
<evidence type="ECO:0000259" key="2">
    <source>
        <dbReference type="Pfam" id="PF13843"/>
    </source>
</evidence>
<dbReference type="Pfam" id="PF13843">
    <property type="entry name" value="DDE_Tnp_1_7"/>
    <property type="match status" value="1"/>
</dbReference>
<keyword evidence="1" id="KW-0472">Membrane</keyword>
<evidence type="ECO:0000313" key="4">
    <source>
        <dbReference type="Proteomes" id="UP000054843"/>
    </source>
</evidence>
<evidence type="ECO:0000256" key="1">
    <source>
        <dbReference type="SAM" id="Phobius"/>
    </source>
</evidence>
<sequence length="151" mass="17391">MDVIGNDDQDHKSHVILEYSACKGEVDAMDKMVRKYSCCRNTKRWPLLLFMNMLYAATVNALVIFMTKFPTFYGNKNQRRHLFFKDFGMQLVRPFIECRASGNFSGIQKNIQRCILMVLGEENVLKKTRNEAASSIKTGHFGLCVPPLTRM</sequence>
<keyword evidence="4" id="KW-1185">Reference proteome</keyword>
<accession>A0A0V1M5B1</accession>
<feature type="transmembrane region" description="Helical" evidence="1">
    <location>
        <begin position="53"/>
        <end position="73"/>
    </location>
</feature>
<organism evidence="3 4">
    <name type="scientific">Trichinella papuae</name>
    <dbReference type="NCBI Taxonomy" id="268474"/>
    <lineage>
        <taxon>Eukaryota</taxon>
        <taxon>Metazoa</taxon>
        <taxon>Ecdysozoa</taxon>
        <taxon>Nematoda</taxon>
        <taxon>Enoplea</taxon>
        <taxon>Dorylaimia</taxon>
        <taxon>Trichinellida</taxon>
        <taxon>Trichinellidae</taxon>
        <taxon>Trichinella</taxon>
    </lineage>
</organism>
<dbReference type="STRING" id="268474.A0A0V1M5B1"/>
<keyword evidence="1" id="KW-0812">Transmembrane</keyword>
<proteinExistence type="predicted"/>
<reference evidence="3 4" key="1">
    <citation type="submission" date="2015-01" db="EMBL/GenBank/DDBJ databases">
        <title>Evolution of Trichinella species and genotypes.</title>
        <authorList>
            <person name="Korhonen P.K."/>
            <person name="Edoardo P."/>
            <person name="Giuseppe L.R."/>
            <person name="Gasser R.B."/>
        </authorList>
    </citation>
    <scope>NUCLEOTIDE SEQUENCE [LARGE SCALE GENOMIC DNA]</scope>
    <source>
        <strain evidence="3">ISS1980</strain>
    </source>
</reference>
<evidence type="ECO:0000313" key="3">
    <source>
        <dbReference type="EMBL" id="KRZ66478.1"/>
    </source>
</evidence>
<dbReference type="Proteomes" id="UP000054843">
    <property type="component" value="Unassembled WGS sequence"/>
</dbReference>
<dbReference type="EMBL" id="JYDO01000241">
    <property type="protein sequence ID" value="KRZ66478.1"/>
    <property type="molecule type" value="Genomic_DNA"/>
</dbReference>
<gene>
    <name evidence="3" type="ORF">T10_4923</name>
</gene>
<dbReference type="InterPro" id="IPR029526">
    <property type="entry name" value="PGBD"/>
</dbReference>
<dbReference type="AlphaFoldDB" id="A0A0V1M5B1"/>
<protein>
    <recommendedName>
        <fullName evidence="2">PiggyBac transposable element-derived protein domain-containing protein</fullName>
    </recommendedName>
</protein>
<name>A0A0V1M5B1_9BILA</name>
<feature type="domain" description="PiggyBac transposable element-derived protein" evidence="2">
    <location>
        <begin position="11"/>
        <end position="61"/>
    </location>
</feature>
<comment type="caution">
    <text evidence="3">The sequence shown here is derived from an EMBL/GenBank/DDBJ whole genome shotgun (WGS) entry which is preliminary data.</text>
</comment>